<dbReference type="InterPro" id="IPR022037">
    <property type="entry name" value="DUF3606"/>
</dbReference>
<dbReference type="RefSeq" id="WP_248666009.1">
    <property type="nucleotide sequence ID" value="NZ_JALPRX010000020.1"/>
</dbReference>
<reference evidence="1" key="1">
    <citation type="submission" date="2022-04" db="EMBL/GenBank/DDBJ databases">
        <title>Roseomonas acroporae sp. nov., isolated from coral Acropora digitifera.</title>
        <authorList>
            <person name="Sun H."/>
        </authorList>
    </citation>
    <scope>NUCLEOTIDE SEQUENCE</scope>
    <source>
        <strain evidence="1">NAR14</strain>
    </source>
</reference>
<dbReference type="EMBL" id="JALPRX010000020">
    <property type="protein sequence ID" value="MCK8783883.1"/>
    <property type="molecule type" value="Genomic_DNA"/>
</dbReference>
<dbReference type="AlphaFoldDB" id="A0A9X2BST5"/>
<keyword evidence="2" id="KW-1185">Reference proteome</keyword>
<organism evidence="1 2">
    <name type="scientific">Roseomonas acroporae</name>
    <dbReference type="NCBI Taxonomy" id="2937791"/>
    <lineage>
        <taxon>Bacteria</taxon>
        <taxon>Pseudomonadati</taxon>
        <taxon>Pseudomonadota</taxon>
        <taxon>Alphaproteobacteria</taxon>
        <taxon>Acetobacterales</taxon>
        <taxon>Roseomonadaceae</taxon>
        <taxon>Roseomonas</taxon>
    </lineage>
</organism>
<comment type="caution">
    <text evidence="1">The sequence shown here is derived from an EMBL/GenBank/DDBJ whole genome shotgun (WGS) entry which is preliminary data.</text>
</comment>
<dbReference type="Proteomes" id="UP001139516">
    <property type="component" value="Unassembled WGS sequence"/>
</dbReference>
<sequence length="62" mass="6911">MSDDDDLPPPWDTSRIDMHDNRQVAYWAERWNVTPMQLEAAVDSVGDSTAAVARLLGKKAVP</sequence>
<name>A0A9X2BST5_9PROT</name>
<dbReference type="Pfam" id="PF12244">
    <property type="entry name" value="DUF3606"/>
    <property type="match status" value="1"/>
</dbReference>
<accession>A0A9X2BST5</accession>
<gene>
    <name evidence="1" type="ORF">M0638_05745</name>
</gene>
<proteinExistence type="predicted"/>
<evidence type="ECO:0000313" key="1">
    <source>
        <dbReference type="EMBL" id="MCK8783883.1"/>
    </source>
</evidence>
<evidence type="ECO:0000313" key="2">
    <source>
        <dbReference type="Proteomes" id="UP001139516"/>
    </source>
</evidence>
<protein>
    <submittedName>
        <fullName evidence="1">DUF3606 domain-containing protein</fullName>
    </submittedName>
</protein>